<dbReference type="PANTHER" id="PTHR40788">
    <property type="entry name" value="CLR5 DOMAIN-CONTAINING PROTEIN-RELATED"/>
    <property type="match status" value="1"/>
</dbReference>
<dbReference type="GeneID" id="54589728"/>
<evidence type="ECO:0000313" key="1">
    <source>
        <dbReference type="EMBL" id="KAF2244696.1"/>
    </source>
</evidence>
<name>A0A6A6I350_9PLEO</name>
<gene>
    <name evidence="1" type="ORF">BU26DRAFT_84509</name>
</gene>
<dbReference type="Proteomes" id="UP000800094">
    <property type="component" value="Unassembled WGS sequence"/>
</dbReference>
<organism evidence="1 2">
    <name type="scientific">Trematosphaeria pertusa</name>
    <dbReference type="NCBI Taxonomy" id="390896"/>
    <lineage>
        <taxon>Eukaryota</taxon>
        <taxon>Fungi</taxon>
        <taxon>Dikarya</taxon>
        <taxon>Ascomycota</taxon>
        <taxon>Pezizomycotina</taxon>
        <taxon>Dothideomycetes</taxon>
        <taxon>Pleosporomycetidae</taxon>
        <taxon>Pleosporales</taxon>
        <taxon>Massarineae</taxon>
        <taxon>Trematosphaeriaceae</taxon>
        <taxon>Trematosphaeria</taxon>
    </lineage>
</organism>
<reference evidence="1" key="1">
    <citation type="journal article" date="2020" name="Stud. Mycol.">
        <title>101 Dothideomycetes genomes: a test case for predicting lifestyles and emergence of pathogens.</title>
        <authorList>
            <person name="Haridas S."/>
            <person name="Albert R."/>
            <person name="Binder M."/>
            <person name="Bloem J."/>
            <person name="Labutti K."/>
            <person name="Salamov A."/>
            <person name="Andreopoulos B."/>
            <person name="Baker S."/>
            <person name="Barry K."/>
            <person name="Bills G."/>
            <person name="Bluhm B."/>
            <person name="Cannon C."/>
            <person name="Castanera R."/>
            <person name="Culley D."/>
            <person name="Daum C."/>
            <person name="Ezra D."/>
            <person name="Gonzalez J."/>
            <person name="Henrissat B."/>
            <person name="Kuo A."/>
            <person name="Liang C."/>
            <person name="Lipzen A."/>
            <person name="Lutzoni F."/>
            <person name="Magnuson J."/>
            <person name="Mondo S."/>
            <person name="Nolan M."/>
            <person name="Ohm R."/>
            <person name="Pangilinan J."/>
            <person name="Park H.-J."/>
            <person name="Ramirez L."/>
            <person name="Alfaro M."/>
            <person name="Sun H."/>
            <person name="Tritt A."/>
            <person name="Yoshinaga Y."/>
            <person name="Zwiers L.-H."/>
            <person name="Turgeon B."/>
            <person name="Goodwin S."/>
            <person name="Spatafora J."/>
            <person name="Crous P."/>
            <person name="Grigoriev I."/>
        </authorList>
    </citation>
    <scope>NUCLEOTIDE SEQUENCE</scope>
    <source>
        <strain evidence="1">CBS 122368</strain>
    </source>
</reference>
<dbReference type="RefSeq" id="XP_033679700.1">
    <property type="nucleotide sequence ID" value="XM_033836398.1"/>
</dbReference>
<keyword evidence="2" id="KW-1185">Reference proteome</keyword>
<dbReference type="EMBL" id="ML987202">
    <property type="protein sequence ID" value="KAF2244696.1"/>
    <property type="molecule type" value="Genomic_DNA"/>
</dbReference>
<sequence>MELTTKEKYDAFMAKYSAMSEEEAAACVEKAWQYRSALLSADPLGDPRAYEEQANYFCPPKKPNLFESTHKVMEGRPMPAGFSVEGLPESIDNLATTLFKDWRLLNAIVGGYEAQIRKRWMKRSRGQRKELLREAWSDIPSGHRPDIRDYLETTFAKLAKRQKVPESWQIPFINLEDLSEAKPLLIFLNARARHPPDMFAYSDLEWGPLYKIPPKMLNPAREKHTMAFVGRRTPQTYGQLIAWDDVSGAAESKRNGLTVHPDHGMQILRTQLKIWPFLIRCCLQIMPDFPKSPALGTPIGMQPEPPPLFEEHPTYSLLNNIARDAPYCLPTSLNLDRLRALATAHRNQLCDQIWQLREDPSCFAETVRDLREHRGELILDGSGKPHRHSTGPVIYSRVLRNMITDLYVSFWNWDKVQSLLSQWHELSIKHANEIRHEKKLPTSICDMILETRMLLDMMMLDLIDMFKNAWAASPPMRKYFFRDNPQSSSRTIGYTSNDKWKGDRVKEEAWRIVELLCRKEKREQFTFHCVMDEVERVLLKDQAVKALFTPYVLSLLSQLSVISECLHHMQMYQPWATAIEHDFQEQKARHFHRYHKKFAVWGFILKTMFHGTDLWSLGNPSDGKFDHPVRERKTHQTTDKMRAAEAALDKFWEAADAHFRAVAGKCPHDVVKDIVGRHTIERTGPYSLQKPTKTSQPKSKAILQTAPVGSDLADWASHDITKEITGRFDKLAASDKTKLKTRGTAASVKNAVITKDTVAKEDGLPTLEEQPTLPVDKRAHKVFRALFHCANSPDQPGEVAWADFLHAMVSAGFSAEKLQGSSWHFTPRNLEAERSIQFHEPHPGNKLPFTWARRYGRRLTRAFGWTANTFGLA</sequence>
<proteinExistence type="predicted"/>
<accession>A0A6A6I350</accession>
<evidence type="ECO:0000313" key="2">
    <source>
        <dbReference type="Proteomes" id="UP000800094"/>
    </source>
</evidence>
<dbReference type="PANTHER" id="PTHR40788:SF2">
    <property type="entry name" value="CLR5 DOMAIN-CONTAINING PROTEIN"/>
    <property type="match status" value="1"/>
</dbReference>
<dbReference type="AlphaFoldDB" id="A0A6A6I350"/>
<protein>
    <submittedName>
        <fullName evidence="1">Uncharacterized protein</fullName>
    </submittedName>
</protein>
<dbReference type="OrthoDB" id="2922289at2759"/>